<dbReference type="GO" id="GO:0008234">
    <property type="term" value="F:cysteine-type peptidase activity"/>
    <property type="evidence" value="ECO:0007669"/>
    <property type="project" value="InterPro"/>
</dbReference>
<protein>
    <recommendedName>
        <fullName evidence="5">Ubiquitin-like protease family profile domain-containing protein</fullName>
    </recommendedName>
</protein>
<organism evidence="6">
    <name type="scientific">Prunus dulcis</name>
    <name type="common">Almond</name>
    <name type="synonym">Amygdalus dulcis</name>
    <dbReference type="NCBI Taxonomy" id="3755"/>
    <lineage>
        <taxon>Eukaryota</taxon>
        <taxon>Viridiplantae</taxon>
        <taxon>Streptophyta</taxon>
        <taxon>Embryophyta</taxon>
        <taxon>Tracheophyta</taxon>
        <taxon>Spermatophyta</taxon>
        <taxon>Magnoliopsida</taxon>
        <taxon>eudicotyledons</taxon>
        <taxon>Gunneridae</taxon>
        <taxon>Pentapetalae</taxon>
        <taxon>rosids</taxon>
        <taxon>fabids</taxon>
        <taxon>Rosales</taxon>
        <taxon>Rosaceae</taxon>
        <taxon>Amygdaloideae</taxon>
        <taxon>Amygdaleae</taxon>
        <taxon>Prunus</taxon>
    </lineage>
</organism>
<sequence>MGNIRKKKKKILPKMGNIRKMKRRKKKKHDDKVIEVGDYSNMEAPSSLKTLCRYVETTLVPEDKTLQFTIDKEVFGRERDTFLLPEDITQFAGMEEIGATVVAVYMRYLHDVLKQANMCSMVGFIDPATVSANSGTIADRSRLVAARLQKTTPSLDLADCESKEGNRLFSGSSARNRVVDEEAKKSRRKAVIWKTLSGTPKQPSSVECGYYVMRFMRDIIMDPSLAFEKKYAKGNQEAHTPKKQLMKSGMNGQRELLNT</sequence>
<dbReference type="SUPFAM" id="SSF54001">
    <property type="entry name" value="Cysteine proteinases"/>
    <property type="match status" value="1"/>
</dbReference>
<feature type="region of interest" description="Disordered" evidence="4">
    <location>
        <begin position="235"/>
        <end position="259"/>
    </location>
</feature>
<evidence type="ECO:0000313" key="6">
    <source>
        <dbReference type="EMBL" id="BBH07061.1"/>
    </source>
</evidence>
<name>A0A4Y1RRS4_PRUDU</name>
<dbReference type="AlphaFoldDB" id="A0A4Y1RRS4"/>
<dbReference type="Gene3D" id="3.40.395.10">
    <property type="entry name" value="Adenoviral Proteinase, Chain A"/>
    <property type="match status" value="1"/>
</dbReference>
<keyword evidence="3" id="KW-0378">Hydrolase</keyword>
<evidence type="ECO:0000256" key="3">
    <source>
        <dbReference type="ARBA" id="ARBA00022801"/>
    </source>
</evidence>
<keyword evidence="2" id="KW-0645">Protease</keyword>
<gene>
    <name evidence="6" type="ORF">Prudu_018873</name>
</gene>
<dbReference type="PANTHER" id="PTHR33018:SF31">
    <property type="entry name" value="TRANSPOSASE, PTTA_EN_SPM, PLANT"/>
    <property type="match status" value="1"/>
</dbReference>
<dbReference type="InterPro" id="IPR038765">
    <property type="entry name" value="Papain-like_cys_pep_sf"/>
</dbReference>
<dbReference type="EMBL" id="AP019303">
    <property type="protein sequence ID" value="BBH07061.1"/>
    <property type="molecule type" value="Genomic_DNA"/>
</dbReference>
<evidence type="ECO:0000259" key="5">
    <source>
        <dbReference type="Pfam" id="PF02902"/>
    </source>
</evidence>
<accession>A0A4Y1RRS4</accession>
<proteinExistence type="inferred from homology"/>
<dbReference type="InterPro" id="IPR003653">
    <property type="entry name" value="Peptidase_C48_C"/>
</dbReference>
<reference evidence="6" key="1">
    <citation type="journal article" date="2019" name="Science">
        <title>Mutation of a bHLH transcription factor allowed almond domestication.</title>
        <authorList>
            <person name="Sanchez-Perez R."/>
            <person name="Pavan S."/>
            <person name="Mazzeo R."/>
            <person name="Moldovan C."/>
            <person name="Aiese Cigliano R."/>
            <person name="Del Cueto J."/>
            <person name="Ricciardi F."/>
            <person name="Lotti C."/>
            <person name="Ricciardi L."/>
            <person name="Dicenta F."/>
            <person name="Lopez-Marques R.L."/>
            <person name="Lindberg Moller B."/>
        </authorList>
    </citation>
    <scope>NUCLEOTIDE SEQUENCE</scope>
</reference>
<evidence type="ECO:0000256" key="4">
    <source>
        <dbReference type="SAM" id="MobiDB-lite"/>
    </source>
</evidence>
<dbReference type="GO" id="GO:0006508">
    <property type="term" value="P:proteolysis"/>
    <property type="evidence" value="ECO:0007669"/>
    <property type="project" value="UniProtKB-KW"/>
</dbReference>
<comment type="similarity">
    <text evidence="1">Belongs to the peptidase C48 family.</text>
</comment>
<dbReference type="Pfam" id="PF02902">
    <property type="entry name" value="Peptidase_C48"/>
    <property type="match status" value="1"/>
</dbReference>
<evidence type="ECO:0000256" key="2">
    <source>
        <dbReference type="ARBA" id="ARBA00022670"/>
    </source>
</evidence>
<feature type="domain" description="Ubiquitin-like protease family profile" evidence="5">
    <location>
        <begin position="181"/>
        <end position="227"/>
    </location>
</feature>
<evidence type="ECO:0000256" key="1">
    <source>
        <dbReference type="ARBA" id="ARBA00005234"/>
    </source>
</evidence>
<dbReference type="PANTHER" id="PTHR33018">
    <property type="entry name" value="OS10G0338966 PROTEIN-RELATED"/>
    <property type="match status" value="1"/>
</dbReference>